<evidence type="ECO:0000259" key="2">
    <source>
        <dbReference type="Pfam" id="PF22925"/>
    </source>
</evidence>
<dbReference type="InterPro" id="IPR011040">
    <property type="entry name" value="Sialidase"/>
</dbReference>
<dbReference type="Gene3D" id="2.120.10.10">
    <property type="match status" value="1"/>
</dbReference>
<sequence>MLYTQKSLLSSREETERVTAFYLWVTDNNRSFSVGPVAVEDDGNGRLASTLVYSDGNLHLLQERFNRKDHVISISRLTDELSTIKPVLSTWVQKDIFFSKLSIPTAGLVAVLSDAATNGKWIDEYRCVNATVTNAVKVKDGWRLTETTSGVLWPVNDWKNNVRHVFLNHSFTLVATVSIQKVPSNSTPLLTA</sequence>
<dbReference type="AlphaFoldDB" id="K2LXX9"/>
<name>K2LXX9_TRYCR</name>
<organism evidence="3 4">
    <name type="scientific">Trypanosoma cruzi marinkellei</name>
    <dbReference type="NCBI Taxonomy" id="85056"/>
    <lineage>
        <taxon>Eukaryota</taxon>
        <taxon>Discoba</taxon>
        <taxon>Euglenozoa</taxon>
        <taxon>Kinetoplastea</taxon>
        <taxon>Metakinetoplastina</taxon>
        <taxon>Trypanosomatida</taxon>
        <taxon>Trypanosomatidae</taxon>
        <taxon>Trypanosoma</taxon>
        <taxon>Schizotrypanum</taxon>
    </lineage>
</organism>
<evidence type="ECO:0000313" key="4">
    <source>
        <dbReference type="Proteomes" id="UP000007350"/>
    </source>
</evidence>
<dbReference type="InterPro" id="IPR008377">
    <property type="entry name" value="Sialidase_trypan"/>
</dbReference>
<feature type="non-terminal residue" evidence="3">
    <location>
        <position position="192"/>
    </location>
</feature>
<dbReference type="SUPFAM" id="SSF49899">
    <property type="entry name" value="Concanavalin A-like lectins/glucanases"/>
    <property type="match status" value="1"/>
</dbReference>
<feature type="domain" description="Sialidase" evidence="1">
    <location>
        <begin position="1"/>
        <end position="61"/>
    </location>
</feature>
<comment type="caution">
    <text evidence="3">The sequence shown here is derived from an EMBL/GenBank/DDBJ whole genome shotgun (WGS) entry which is preliminary data.</text>
</comment>
<dbReference type="SUPFAM" id="SSF50939">
    <property type="entry name" value="Sialidases"/>
    <property type="match status" value="1"/>
</dbReference>
<dbReference type="InterPro" id="IPR013320">
    <property type="entry name" value="ConA-like_dom_sf"/>
</dbReference>
<dbReference type="Pfam" id="PF13859">
    <property type="entry name" value="BNR_3"/>
    <property type="match status" value="1"/>
</dbReference>
<gene>
    <name evidence="3" type="ORF">MOQ_008761</name>
</gene>
<dbReference type="EMBL" id="AHKC01017991">
    <property type="protein sequence ID" value="EKF27513.1"/>
    <property type="molecule type" value="Genomic_DNA"/>
</dbReference>
<dbReference type="GO" id="GO:0004308">
    <property type="term" value="F:exo-alpha-sialidase activity"/>
    <property type="evidence" value="ECO:0007669"/>
    <property type="project" value="InterPro"/>
</dbReference>
<evidence type="ECO:0000259" key="1">
    <source>
        <dbReference type="Pfam" id="PF13859"/>
    </source>
</evidence>
<dbReference type="InterPro" id="IPR036278">
    <property type="entry name" value="Sialidase_sf"/>
</dbReference>
<dbReference type="Proteomes" id="UP000007350">
    <property type="component" value="Unassembled WGS sequence"/>
</dbReference>
<proteinExistence type="predicted"/>
<reference evidence="3 4" key="1">
    <citation type="journal article" date="2012" name="BMC Genomics">
        <title>Comparative genomic analysis of human infective Trypanosoma cruzi lineages with the bat-restricted subspecies T. cruzi marinkellei.</title>
        <authorList>
            <person name="Franzen O."/>
            <person name="Talavera-Lopez C."/>
            <person name="Ochaya S."/>
            <person name="Butler C.E."/>
            <person name="Messenger L.A."/>
            <person name="Lewis M.D."/>
            <person name="Llewellyn M.S."/>
            <person name="Marinkelle C.J."/>
            <person name="Tyler K.M."/>
            <person name="Miles M.A."/>
            <person name="Andersson B."/>
        </authorList>
    </citation>
    <scope>NUCLEOTIDE SEQUENCE [LARGE SCALE GENOMIC DNA]</scope>
    <source>
        <strain evidence="3 4">B7</strain>
    </source>
</reference>
<dbReference type="Pfam" id="PF22925">
    <property type="entry name" value="TS_C"/>
    <property type="match status" value="1"/>
</dbReference>
<evidence type="ECO:0000313" key="3">
    <source>
        <dbReference type="EMBL" id="EKF27513.1"/>
    </source>
</evidence>
<feature type="domain" description="Trans-sialidase C-terminal" evidence="2">
    <location>
        <begin position="104"/>
        <end position="192"/>
    </location>
</feature>
<keyword evidence="4" id="KW-1185">Reference proteome</keyword>
<dbReference type="InterPro" id="IPR055239">
    <property type="entry name" value="TS_C"/>
</dbReference>
<dbReference type="Gene3D" id="2.60.120.200">
    <property type="match status" value="1"/>
</dbReference>
<accession>K2LXX9</accession>
<protein>
    <submittedName>
        <fullName evidence="3">Trans-sialidase, putative</fullName>
    </submittedName>
</protein>
<dbReference type="OrthoDB" id="253385at2759"/>
<dbReference type="PRINTS" id="PR01803">
    <property type="entry name" value="TCSIALIDASE"/>
</dbReference>